<dbReference type="EMBL" id="CAJNJA010014274">
    <property type="protein sequence ID" value="CAE7339130.1"/>
    <property type="molecule type" value="Genomic_DNA"/>
</dbReference>
<comment type="caution">
    <text evidence="1">The sequence shown here is derived from an EMBL/GenBank/DDBJ whole genome shotgun (WGS) entry which is preliminary data.</text>
</comment>
<keyword evidence="2" id="KW-1185">Reference proteome</keyword>
<accession>A0A812PDL4</accession>
<gene>
    <name evidence="1" type="ORF">SNEC2469_LOCUS8708</name>
</gene>
<dbReference type="AlphaFoldDB" id="A0A812PDL4"/>
<sequence length="247" mass="27455">MVSFAQPLFWQIKYVVNGLSKKTQKQGLNELHNLIAAYGYDAQVFFLRVLIEECAANNWQPTGQRTFQMQLLASELKEMESEESFGMLLCQAIEQCRDNVTEEFLSQLTKASKISLKPQLNLAAAMLQSIPQEKEASRREVAKFLKGKLRTPAILSPASSRDEGEAPSQPCLFAAVCSFVQVLALNKKSWKVDASRIVTGVRGTVVLSLQLLSIRVPLEAMWGLLVLFPVLLSARPVPHGFMETGPT</sequence>
<name>A0A812PDL4_9DINO</name>
<dbReference type="Proteomes" id="UP000601435">
    <property type="component" value="Unassembled WGS sequence"/>
</dbReference>
<protein>
    <submittedName>
        <fullName evidence="1">Uncharacterized protein</fullName>
    </submittedName>
</protein>
<proteinExistence type="predicted"/>
<evidence type="ECO:0000313" key="2">
    <source>
        <dbReference type="Proteomes" id="UP000601435"/>
    </source>
</evidence>
<dbReference type="OrthoDB" id="1933107at2759"/>
<reference evidence="1" key="1">
    <citation type="submission" date="2021-02" db="EMBL/GenBank/DDBJ databases">
        <authorList>
            <person name="Dougan E. K."/>
            <person name="Rhodes N."/>
            <person name="Thang M."/>
            <person name="Chan C."/>
        </authorList>
    </citation>
    <scope>NUCLEOTIDE SEQUENCE</scope>
</reference>
<organism evidence="1 2">
    <name type="scientific">Symbiodinium necroappetens</name>
    <dbReference type="NCBI Taxonomy" id="1628268"/>
    <lineage>
        <taxon>Eukaryota</taxon>
        <taxon>Sar</taxon>
        <taxon>Alveolata</taxon>
        <taxon>Dinophyceae</taxon>
        <taxon>Suessiales</taxon>
        <taxon>Symbiodiniaceae</taxon>
        <taxon>Symbiodinium</taxon>
    </lineage>
</organism>
<evidence type="ECO:0000313" key="1">
    <source>
        <dbReference type="EMBL" id="CAE7339130.1"/>
    </source>
</evidence>